<dbReference type="GO" id="GO:0051539">
    <property type="term" value="F:4 iron, 4 sulfur cluster binding"/>
    <property type="evidence" value="ECO:0007669"/>
    <property type="project" value="UniProtKB-KW"/>
</dbReference>
<dbReference type="Pfam" id="PF01568">
    <property type="entry name" value="Molydop_binding"/>
    <property type="match status" value="1"/>
</dbReference>
<dbReference type="PANTHER" id="PTHR43105">
    <property type="entry name" value="RESPIRATORY NITRATE REDUCTASE"/>
    <property type="match status" value="1"/>
</dbReference>
<dbReference type="Pfam" id="PF00384">
    <property type="entry name" value="Molybdopterin"/>
    <property type="match status" value="1"/>
</dbReference>
<evidence type="ECO:0000256" key="2">
    <source>
        <dbReference type="ARBA" id="ARBA00022723"/>
    </source>
</evidence>
<dbReference type="Pfam" id="PF04879">
    <property type="entry name" value="Molybdop_Fe4S4"/>
    <property type="match status" value="1"/>
</dbReference>
<keyword evidence="5" id="KW-0411">Iron-sulfur</keyword>
<comment type="caution">
    <text evidence="8">The sequence shown here is derived from an EMBL/GenBank/DDBJ whole genome shotgun (WGS) entry which is preliminary data.</text>
</comment>
<dbReference type="RefSeq" id="WP_120624727.1">
    <property type="nucleotide sequence ID" value="NZ_RAWG01000037.1"/>
</dbReference>
<evidence type="ECO:0000313" key="8">
    <source>
        <dbReference type="EMBL" id="RKH45327.1"/>
    </source>
</evidence>
<organism evidence="8 9">
    <name type="scientific">Corallococcus sicarius</name>
    <dbReference type="NCBI Taxonomy" id="2316726"/>
    <lineage>
        <taxon>Bacteria</taxon>
        <taxon>Pseudomonadati</taxon>
        <taxon>Myxococcota</taxon>
        <taxon>Myxococcia</taxon>
        <taxon>Myxococcales</taxon>
        <taxon>Cystobacterineae</taxon>
        <taxon>Myxococcaceae</taxon>
        <taxon>Corallococcus</taxon>
    </lineage>
</organism>
<feature type="compositionally biased region" description="Pro residues" evidence="6">
    <location>
        <begin position="733"/>
        <end position="747"/>
    </location>
</feature>
<dbReference type="InterPro" id="IPR006656">
    <property type="entry name" value="Mopterin_OxRdtase"/>
</dbReference>
<feature type="domain" description="4Fe-4S Mo/W bis-MGD-type" evidence="7">
    <location>
        <begin position="7"/>
        <end position="63"/>
    </location>
</feature>
<dbReference type="SUPFAM" id="SSF53706">
    <property type="entry name" value="Formate dehydrogenase/DMSO reductase, domains 1-3"/>
    <property type="match status" value="1"/>
</dbReference>
<dbReference type="Gene3D" id="3.40.50.740">
    <property type="match status" value="1"/>
</dbReference>
<keyword evidence="9" id="KW-1185">Reference proteome</keyword>
<protein>
    <submittedName>
        <fullName evidence="8">Molybdopterin oxidoreductase family protein</fullName>
    </submittedName>
</protein>
<evidence type="ECO:0000256" key="5">
    <source>
        <dbReference type="ARBA" id="ARBA00023014"/>
    </source>
</evidence>
<keyword evidence="2" id="KW-0479">Metal-binding</keyword>
<dbReference type="Gene3D" id="3.40.228.10">
    <property type="entry name" value="Dimethylsulfoxide Reductase, domain 2"/>
    <property type="match status" value="1"/>
</dbReference>
<evidence type="ECO:0000259" key="7">
    <source>
        <dbReference type="PROSITE" id="PS51669"/>
    </source>
</evidence>
<dbReference type="InterPro" id="IPR009010">
    <property type="entry name" value="Asp_de-COase-like_dom_sf"/>
</dbReference>
<reference evidence="9" key="1">
    <citation type="submission" date="2018-09" db="EMBL/GenBank/DDBJ databases">
        <authorList>
            <person name="Livingstone P.G."/>
            <person name="Whitworth D.E."/>
        </authorList>
    </citation>
    <scope>NUCLEOTIDE SEQUENCE [LARGE SCALE GENOMIC DNA]</scope>
    <source>
        <strain evidence="9">CA040B</strain>
    </source>
</reference>
<evidence type="ECO:0000256" key="4">
    <source>
        <dbReference type="ARBA" id="ARBA00023004"/>
    </source>
</evidence>
<dbReference type="SMART" id="SM00926">
    <property type="entry name" value="Molybdop_Fe4S4"/>
    <property type="match status" value="1"/>
</dbReference>
<dbReference type="PANTHER" id="PTHR43105:SF9">
    <property type="entry name" value="NADPH-FE(3+) OXIDOREDUCTASE SUBUNIT ALPHA"/>
    <property type="match status" value="1"/>
</dbReference>
<evidence type="ECO:0000256" key="1">
    <source>
        <dbReference type="ARBA" id="ARBA00022485"/>
    </source>
</evidence>
<keyword evidence="4" id="KW-0408">Iron</keyword>
<dbReference type="PROSITE" id="PS51669">
    <property type="entry name" value="4FE4S_MOW_BIS_MGD"/>
    <property type="match status" value="1"/>
</dbReference>
<keyword evidence="3" id="KW-0560">Oxidoreductase</keyword>
<dbReference type="GO" id="GO:0046872">
    <property type="term" value="F:metal ion binding"/>
    <property type="evidence" value="ECO:0007669"/>
    <property type="project" value="UniProtKB-KW"/>
</dbReference>
<dbReference type="InterPro" id="IPR006963">
    <property type="entry name" value="Mopterin_OxRdtase_4Fe-4S_dom"/>
</dbReference>
<dbReference type="GO" id="GO:0016491">
    <property type="term" value="F:oxidoreductase activity"/>
    <property type="evidence" value="ECO:0007669"/>
    <property type="project" value="UniProtKB-KW"/>
</dbReference>
<accession>A0A3A8NLS9</accession>
<dbReference type="InterPro" id="IPR006657">
    <property type="entry name" value="MoPterin_dinucl-bd_dom"/>
</dbReference>
<dbReference type="Gene3D" id="2.40.40.20">
    <property type="match status" value="1"/>
</dbReference>
<dbReference type="SUPFAM" id="SSF50692">
    <property type="entry name" value="ADC-like"/>
    <property type="match status" value="1"/>
</dbReference>
<dbReference type="GO" id="GO:0043546">
    <property type="term" value="F:molybdopterin cofactor binding"/>
    <property type="evidence" value="ECO:0007669"/>
    <property type="project" value="InterPro"/>
</dbReference>
<feature type="region of interest" description="Disordered" evidence="6">
    <location>
        <begin position="728"/>
        <end position="747"/>
    </location>
</feature>
<name>A0A3A8NLS9_9BACT</name>
<dbReference type="Gene3D" id="2.20.25.90">
    <property type="entry name" value="ADC-like domains"/>
    <property type="match status" value="1"/>
</dbReference>
<evidence type="ECO:0000256" key="3">
    <source>
        <dbReference type="ARBA" id="ARBA00023002"/>
    </source>
</evidence>
<dbReference type="GO" id="GO:0045333">
    <property type="term" value="P:cellular respiration"/>
    <property type="evidence" value="ECO:0007669"/>
    <property type="project" value="UniProtKB-ARBA"/>
</dbReference>
<dbReference type="AlphaFoldDB" id="A0A3A8NLS9"/>
<proteinExistence type="predicted"/>
<dbReference type="GO" id="GO:0016020">
    <property type="term" value="C:membrane"/>
    <property type="evidence" value="ECO:0007669"/>
    <property type="project" value="TreeGrafter"/>
</dbReference>
<dbReference type="OrthoDB" id="9757870at2"/>
<dbReference type="EMBL" id="RAWG01000037">
    <property type="protein sequence ID" value="RKH45327.1"/>
    <property type="molecule type" value="Genomic_DNA"/>
</dbReference>
<dbReference type="InterPro" id="IPR050123">
    <property type="entry name" value="Prok_molybdopt-oxidoreductase"/>
</dbReference>
<dbReference type="Proteomes" id="UP000273405">
    <property type="component" value="Unassembled WGS sequence"/>
</dbReference>
<evidence type="ECO:0000256" key="6">
    <source>
        <dbReference type="SAM" id="MobiDB-lite"/>
    </source>
</evidence>
<sequence length="747" mass="80759">MSASAPSQVHFRTCNLCEAMCGVRIEVADGRITSIKGDDADPFSRGHICPKAVALRDLHEDPDRLRHPMKRTASGWERVSWEDAFDDITRRLHALQQEHGPHSVGAFLGNPNVHNMGAMMFGAGLLRTLRSRNLFSATSVDQLPHQLVAHLMFGHQLLIPIPDIDRTRYMLILGANPLASNGSLMTSPDVRARLRAIQERGGKVVVIDPRRTETAHIANQHVFVRPGTDALALLSLLHVVLQEDTGEDTGAQRLGRLAAFVDGLDSVVSLVRDFPPERTAPHTGIAPEVLRGIARDYLAAEGAVCYGRVGVSTHPFGSLCQWLINTLNIVTGNLDREGGALFTQPAFDIIGGPRALGVSRGSHGRWKSRVRGLPEFSGELPVAALAEEILTPGDGRIRALLTVAGNPVLSTPNGTQLDTALGQLDLMVSVDPYLNETTRHAHYILPPASVLERGHYDLVFHVLAVRNTAKYSPPVFTAGPESRQDWEILLELQHRLETLRDGRTARATLQYQALKRLGPERLLDVGLRMGPYGSRFHPLKKDGLSLAKLRAAPHGIDLGPLKPSLPGRLGSRSKRIQLAPELLVADVARLRAAFPDDAAPRDGELLLIGRRHLRDNNSWMHNVPGLVKGRPRCTLLMHPEDASRLGLTEGSDACVRSRVGEITVPVAITDDVMPGVVSLPHGYGHQRPGIRLRVAGAHAGASINDLTDEQALDTVSGNAAFSGTPVRVRAAAPPAPPSPSGPATPAA</sequence>
<keyword evidence="1" id="KW-0004">4Fe-4S</keyword>
<gene>
    <name evidence="8" type="ORF">D7X12_08305</name>
</gene>
<evidence type="ECO:0000313" key="9">
    <source>
        <dbReference type="Proteomes" id="UP000273405"/>
    </source>
</evidence>